<sequence>MKEHCKIMIPDVKFHVCLYASLPANKEDGNDVELWRDLICLSTCVTTDGRKQSEGRKAGWLGEEVGNDRRSRVPVV</sequence>
<evidence type="ECO:0000313" key="2">
    <source>
        <dbReference type="Proteomes" id="UP001286313"/>
    </source>
</evidence>
<protein>
    <submittedName>
        <fullName evidence="1">Uncharacterized protein</fullName>
    </submittedName>
</protein>
<gene>
    <name evidence="1" type="ORF">Pcinc_037287</name>
</gene>
<evidence type="ECO:0000313" key="1">
    <source>
        <dbReference type="EMBL" id="KAK3856383.1"/>
    </source>
</evidence>
<dbReference type="EMBL" id="JAWQEG010005899">
    <property type="protein sequence ID" value="KAK3856383.1"/>
    <property type="molecule type" value="Genomic_DNA"/>
</dbReference>
<dbReference type="AlphaFoldDB" id="A0AAE1BTU9"/>
<proteinExistence type="predicted"/>
<comment type="caution">
    <text evidence="1">The sequence shown here is derived from an EMBL/GenBank/DDBJ whole genome shotgun (WGS) entry which is preliminary data.</text>
</comment>
<keyword evidence="2" id="KW-1185">Reference proteome</keyword>
<reference evidence="1" key="1">
    <citation type="submission" date="2023-10" db="EMBL/GenBank/DDBJ databases">
        <title>Genome assemblies of two species of porcelain crab, Petrolisthes cinctipes and Petrolisthes manimaculis (Anomura: Porcellanidae).</title>
        <authorList>
            <person name="Angst P."/>
        </authorList>
    </citation>
    <scope>NUCLEOTIDE SEQUENCE</scope>
    <source>
        <strain evidence="1">PB745_01</strain>
        <tissue evidence="1">Gill</tissue>
    </source>
</reference>
<name>A0AAE1BTU9_PETCI</name>
<accession>A0AAE1BTU9</accession>
<dbReference type="Proteomes" id="UP001286313">
    <property type="component" value="Unassembled WGS sequence"/>
</dbReference>
<organism evidence="1 2">
    <name type="scientific">Petrolisthes cinctipes</name>
    <name type="common">Flat porcelain crab</name>
    <dbReference type="NCBI Taxonomy" id="88211"/>
    <lineage>
        <taxon>Eukaryota</taxon>
        <taxon>Metazoa</taxon>
        <taxon>Ecdysozoa</taxon>
        <taxon>Arthropoda</taxon>
        <taxon>Crustacea</taxon>
        <taxon>Multicrustacea</taxon>
        <taxon>Malacostraca</taxon>
        <taxon>Eumalacostraca</taxon>
        <taxon>Eucarida</taxon>
        <taxon>Decapoda</taxon>
        <taxon>Pleocyemata</taxon>
        <taxon>Anomura</taxon>
        <taxon>Galatheoidea</taxon>
        <taxon>Porcellanidae</taxon>
        <taxon>Petrolisthes</taxon>
    </lineage>
</organism>